<evidence type="ECO:0000256" key="1">
    <source>
        <dbReference type="SAM" id="MobiDB-lite"/>
    </source>
</evidence>
<feature type="region of interest" description="Disordered" evidence="1">
    <location>
        <begin position="1"/>
        <end position="53"/>
    </location>
</feature>
<dbReference type="Proteomes" id="UP001600064">
    <property type="component" value="Unassembled WGS sequence"/>
</dbReference>
<protein>
    <submittedName>
        <fullName evidence="2">Uncharacterized protein</fullName>
    </submittedName>
</protein>
<accession>A0ABR4DC67</accession>
<organism evidence="2 3">
    <name type="scientific">Remersonia thermophila</name>
    <dbReference type="NCBI Taxonomy" id="72144"/>
    <lineage>
        <taxon>Eukaryota</taxon>
        <taxon>Fungi</taxon>
        <taxon>Dikarya</taxon>
        <taxon>Ascomycota</taxon>
        <taxon>Pezizomycotina</taxon>
        <taxon>Sordariomycetes</taxon>
        <taxon>Sordariomycetidae</taxon>
        <taxon>Sordariales</taxon>
        <taxon>Sordariales incertae sedis</taxon>
        <taxon>Remersonia</taxon>
    </lineage>
</organism>
<reference evidence="2 3" key="1">
    <citation type="journal article" date="2024" name="Commun. Biol.">
        <title>Comparative genomic analysis of thermophilic fungi reveals convergent evolutionary adaptations and gene losses.</title>
        <authorList>
            <person name="Steindorff A.S."/>
            <person name="Aguilar-Pontes M.V."/>
            <person name="Robinson A.J."/>
            <person name="Andreopoulos B."/>
            <person name="LaButti K."/>
            <person name="Kuo A."/>
            <person name="Mondo S."/>
            <person name="Riley R."/>
            <person name="Otillar R."/>
            <person name="Haridas S."/>
            <person name="Lipzen A."/>
            <person name="Grimwood J."/>
            <person name="Schmutz J."/>
            <person name="Clum A."/>
            <person name="Reid I.D."/>
            <person name="Moisan M.C."/>
            <person name="Butler G."/>
            <person name="Nguyen T.T.M."/>
            <person name="Dewar K."/>
            <person name="Conant G."/>
            <person name="Drula E."/>
            <person name="Henrissat B."/>
            <person name="Hansel C."/>
            <person name="Singer S."/>
            <person name="Hutchinson M.I."/>
            <person name="de Vries R.P."/>
            <person name="Natvig D.O."/>
            <person name="Powell A.J."/>
            <person name="Tsang A."/>
            <person name="Grigoriev I.V."/>
        </authorList>
    </citation>
    <scope>NUCLEOTIDE SEQUENCE [LARGE SCALE GENOMIC DNA]</scope>
    <source>
        <strain evidence="2 3">ATCC 22073</strain>
    </source>
</reference>
<proteinExistence type="predicted"/>
<dbReference type="GeneID" id="98126356"/>
<evidence type="ECO:0000313" key="2">
    <source>
        <dbReference type="EMBL" id="KAL2267867.1"/>
    </source>
</evidence>
<sequence>MHGPCRILPRELSTTSSSVPDMMTARLPKQPLGPAAASPPRRPPGRRPGEGPARLHAAAERALQAATVLAAEAARAALDRGLLALRGEVHDVRSRLRRVEQATEDVARKLDAALRHMAGEGRDAAAEREREEERRRPRSRREELPGEELPGEELLAAEFRRLREGVAAFAEEVAGRSGALPRSLEVADGLLDPACWNRAGKQLRMYRVMAKVFHVLFRRILRPGLKAFGLQTFLRTTEHHAISAAESSLRALEREMESRRVPPEVINEWVKTTIAAIAPLRDVRQNVEGVTQEILEALDPLVTHGFIRSARQARQTIASLCEKAVNLKLRLRQRGGKYKVEVPSRDARRWGEAGFDEGTKAFPPTEWLRAVDHEAAPSTTEDKPAGLGDLRGVSVIAFGALTKVEDGIYDEHAEKTMLEPGWVVVKRSARPESMAPKPRSPVPDEMEVKRPARRAATTNARVSPRQMARIKALMGQDV</sequence>
<name>A0ABR4DC67_9PEZI</name>
<feature type="compositionally biased region" description="Basic and acidic residues" evidence="1">
    <location>
        <begin position="117"/>
        <end position="144"/>
    </location>
</feature>
<keyword evidence="3" id="KW-1185">Reference proteome</keyword>
<feature type="region of interest" description="Disordered" evidence="1">
    <location>
        <begin position="429"/>
        <end position="463"/>
    </location>
</feature>
<evidence type="ECO:0000313" key="3">
    <source>
        <dbReference type="Proteomes" id="UP001600064"/>
    </source>
</evidence>
<gene>
    <name evidence="2" type="ORF">VTJ83DRAFT_5144</name>
</gene>
<comment type="caution">
    <text evidence="2">The sequence shown here is derived from an EMBL/GenBank/DDBJ whole genome shotgun (WGS) entry which is preliminary data.</text>
</comment>
<dbReference type="RefSeq" id="XP_070866594.1">
    <property type="nucleotide sequence ID" value="XM_071011712.1"/>
</dbReference>
<dbReference type="EMBL" id="JAZGUE010000004">
    <property type="protein sequence ID" value="KAL2267867.1"/>
    <property type="molecule type" value="Genomic_DNA"/>
</dbReference>
<feature type="region of interest" description="Disordered" evidence="1">
    <location>
        <begin position="117"/>
        <end position="147"/>
    </location>
</feature>